<comment type="caution">
    <text evidence="1">The sequence shown here is derived from an EMBL/GenBank/DDBJ whole genome shotgun (WGS) entry which is preliminary data.</text>
</comment>
<accession>A0A0G1W8E2</accession>
<dbReference type="Proteomes" id="UP000034224">
    <property type="component" value="Unassembled WGS sequence"/>
</dbReference>
<dbReference type="STRING" id="1618665.UY55_C0002G0129"/>
<evidence type="ECO:0000313" key="2">
    <source>
        <dbReference type="Proteomes" id="UP000034224"/>
    </source>
</evidence>
<sequence>MSSETKTCQNCKQNFVIEPEDFDFYKKINVPPPTFCPDCRYRRRLLDRNEWSLYQRKCNFTGETIVSIYRPDAPFPVYKQEVWKSDAWDPLSYSRDFDFNRPFFEQYENLRRVVPHLALVNSNSVNSEYTNQSQDNKDCYMCSATGGSEKCMYGNWFQPGSYFSADCYMIEKSELCYECINCGRCSRCVWCQDCFDSVELSFCIDLRGCNNCFGCVGLRNKQYFWLNKQLSKEEYEKRLREFDWSRNAIITARQETAKFALTMPRKFYHGAKSYNSTGDYLENTERARFDFNCRENKETAYLQDAWKMTDCFDSTEILEAERCHELQGCAYLRNCMAIRSSWTMTDSYYCDMCFSSSDCFGCFGVRQKGFCILNKQYTKDEYFKLKDKIIEHMKKTGEWGEYFPANTSPFAYNESVTQDFFPLMRDEAKKQGLPWHDRTEREYQSTMRASEVPQKISETDDSILNQVIKCATQDSEGEKKTHPLCATAFKLIPLELDLYRKLRVPVPAKCFPCRRTDRFSMRNPRKLWHRKCTCAGEKSGKGVYQNTAFHFHGTEACPNEFETSYSPERPEIVYCEQCYNAEVV</sequence>
<evidence type="ECO:0000313" key="1">
    <source>
        <dbReference type="EMBL" id="KKW15071.1"/>
    </source>
</evidence>
<dbReference type="AlphaFoldDB" id="A0A0G1W8E2"/>
<organism evidence="1 2">
    <name type="scientific">Candidatus Jorgensenbacteria bacterium GW2011_GWB1_50_10</name>
    <dbReference type="NCBI Taxonomy" id="1618665"/>
    <lineage>
        <taxon>Bacteria</taxon>
        <taxon>Candidatus Joergenseniibacteriota</taxon>
    </lineage>
</organism>
<name>A0A0G1W8E2_9BACT</name>
<gene>
    <name evidence="1" type="ORF">UY55_C0002G0129</name>
</gene>
<dbReference type="EMBL" id="LCQK01000002">
    <property type="protein sequence ID" value="KKW15071.1"/>
    <property type="molecule type" value="Genomic_DNA"/>
</dbReference>
<reference evidence="1 2" key="1">
    <citation type="journal article" date="2015" name="Nature">
        <title>rRNA introns, odd ribosomes, and small enigmatic genomes across a large radiation of phyla.</title>
        <authorList>
            <person name="Brown C.T."/>
            <person name="Hug L.A."/>
            <person name="Thomas B.C."/>
            <person name="Sharon I."/>
            <person name="Castelle C.J."/>
            <person name="Singh A."/>
            <person name="Wilkins M.J."/>
            <person name="Williams K.H."/>
            <person name="Banfield J.F."/>
        </authorList>
    </citation>
    <scope>NUCLEOTIDE SEQUENCE [LARGE SCALE GENOMIC DNA]</scope>
</reference>
<proteinExistence type="predicted"/>
<protein>
    <submittedName>
        <fullName evidence="1">Caib/baif family protein</fullName>
    </submittedName>
</protein>